<dbReference type="InterPro" id="IPR029060">
    <property type="entry name" value="PIN-like_dom_sf"/>
</dbReference>
<evidence type="ECO:0000256" key="4">
    <source>
        <dbReference type="ARBA" id="ARBA00022801"/>
    </source>
</evidence>
<feature type="domain" description="PIN" evidence="7">
    <location>
        <begin position="5"/>
        <end position="120"/>
    </location>
</feature>
<comment type="similarity">
    <text evidence="6">Belongs to the PINc/VapC protein family.</text>
</comment>
<dbReference type="SUPFAM" id="SSF88723">
    <property type="entry name" value="PIN domain-like"/>
    <property type="match status" value="1"/>
</dbReference>
<comment type="cofactor">
    <cofactor evidence="6">
        <name>Mg(2+)</name>
        <dbReference type="ChEBI" id="CHEBI:18420"/>
    </cofactor>
</comment>
<evidence type="ECO:0000256" key="1">
    <source>
        <dbReference type="ARBA" id="ARBA00022649"/>
    </source>
</evidence>
<keyword evidence="3 6" id="KW-0479">Metal-binding</keyword>
<dbReference type="HAMAP" id="MF_00265">
    <property type="entry name" value="VapC_Nob1"/>
    <property type="match status" value="1"/>
</dbReference>
<dbReference type="GO" id="GO:0090729">
    <property type="term" value="F:toxin activity"/>
    <property type="evidence" value="ECO:0007669"/>
    <property type="project" value="UniProtKB-KW"/>
</dbReference>
<keyword evidence="1 6" id="KW-1277">Toxin-antitoxin system</keyword>
<keyword evidence="5 6" id="KW-0460">Magnesium</keyword>
<dbReference type="GO" id="GO:0016787">
    <property type="term" value="F:hydrolase activity"/>
    <property type="evidence" value="ECO:0007669"/>
    <property type="project" value="UniProtKB-KW"/>
</dbReference>
<evidence type="ECO:0000259" key="7">
    <source>
        <dbReference type="Pfam" id="PF01850"/>
    </source>
</evidence>
<reference evidence="8 9" key="1">
    <citation type="submission" date="2019-10" db="EMBL/GenBank/DDBJ databases">
        <title>Nocardia macrotermitis sp. nov. and Nocardia aurantia sp. nov., isolated from the gut of fungus growing-termite Macrotermes natalensis.</title>
        <authorList>
            <person name="Benndorf R."/>
            <person name="Schwitalla J."/>
            <person name="Martin K."/>
            <person name="De Beer W."/>
            <person name="Kaster A.-K."/>
            <person name="Vollmers J."/>
            <person name="Poulsen M."/>
            <person name="Beemelmanns C."/>
        </authorList>
    </citation>
    <scope>NUCLEOTIDE SEQUENCE [LARGE SCALE GENOMIC DNA]</scope>
    <source>
        <strain evidence="8 9">RB20</strain>
    </source>
</reference>
<evidence type="ECO:0000256" key="5">
    <source>
        <dbReference type="ARBA" id="ARBA00022842"/>
    </source>
</evidence>
<dbReference type="InterPro" id="IPR002716">
    <property type="entry name" value="PIN_dom"/>
</dbReference>
<evidence type="ECO:0000256" key="2">
    <source>
        <dbReference type="ARBA" id="ARBA00022722"/>
    </source>
</evidence>
<keyword evidence="9" id="KW-1185">Reference proteome</keyword>
<comment type="function">
    <text evidence="6">Toxic component of a toxin-antitoxin (TA) system. An RNase.</text>
</comment>
<dbReference type="GO" id="GO:0000287">
    <property type="term" value="F:magnesium ion binding"/>
    <property type="evidence" value="ECO:0007669"/>
    <property type="project" value="UniProtKB-UniRule"/>
</dbReference>
<dbReference type="Pfam" id="PF01850">
    <property type="entry name" value="PIN"/>
    <property type="match status" value="1"/>
</dbReference>
<keyword evidence="2 6" id="KW-0540">Nuclease</keyword>
<gene>
    <name evidence="6" type="primary">vapC</name>
    <name evidence="8" type="ORF">NRB20_74130</name>
</gene>
<organism evidence="8 9">
    <name type="scientific">Nocardia macrotermitis</name>
    <dbReference type="NCBI Taxonomy" id="2585198"/>
    <lineage>
        <taxon>Bacteria</taxon>
        <taxon>Bacillati</taxon>
        <taxon>Actinomycetota</taxon>
        <taxon>Actinomycetes</taxon>
        <taxon>Mycobacteriales</taxon>
        <taxon>Nocardiaceae</taxon>
        <taxon>Nocardia</taxon>
    </lineage>
</organism>
<protein>
    <recommendedName>
        <fullName evidence="6">Ribonuclease VapC</fullName>
        <shortName evidence="6">RNase VapC</shortName>
        <ecNumber evidence="6">3.1.-.-</ecNumber>
    </recommendedName>
    <alternativeName>
        <fullName evidence="6">Toxin VapC</fullName>
    </alternativeName>
</protein>
<accession>A0A7K0DF25</accession>
<dbReference type="EMBL" id="WEGK01000030">
    <property type="protein sequence ID" value="MQY24278.1"/>
    <property type="molecule type" value="Genomic_DNA"/>
</dbReference>
<dbReference type="GO" id="GO:0004540">
    <property type="term" value="F:RNA nuclease activity"/>
    <property type="evidence" value="ECO:0007669"/>
    <property type="project" value="InterPro"/>
</dbReference>
<evidence type="ECO:0000256" key="6">
    <source>
        <dbReference type="HAMAP-Rule" id="MF_00265"/>
    </source>
</evidence>
<dbReference type="InterPro" id="IPR022907">
    <property type="entry name" value="VapC_family"/>
</dbReference>
<name>A0A7K0DF25_9NOCA</name>
<dbReference type="RefSeq" id="WP_153416012.1">
    <property type="nucleotide sequence ID" value="NZ_WEGK01000030.1"/>
</dbReference>
<dbReference type="Proteomes" id="UP000438448">
    <property type="component" value="Unassembled WGS sequence"/>
</dbReference>
<proteinExistence type="inferred from homology"/>
<keyword evidence="4 6" id="KW-0378">Hydrolase</keyword>
<keyword evidence="6" id="KW-0800">Toxin</keyword>
<evidence type="ECO:0000313" key="9">
    <source>
        <dbReference type="Proteomes" id="UP000438448"/>
    </source>
</evidence>
<sequence>MTDAFDADVLIYAAVAGHPLGRRVRALFESAPGDRFAGAGSTLLLPELLTKPLRDGAHSEILELGALLGRLDLRPVDEATARLAASLGASYRLKAADAVHLATAVSIGATRFITNNRKDFAADISEVDITYPDDLPSPH</sequence>
<evidence type="ECO:0000256" key="3">
    <source>
        <dbReference type="ARBA" id="ARBA00022723"/>
    </source>
</evidence>
<dbReference type="Gene3D" id="3.40.50.1010">
    <property type="entry name" value="5'-nuclease"/>
    <property type="match status" value="1"/>
</dbReference>
<feature type="binding site" evidence="6">
    <location>
        <position position="6"/>
    </location>
    <ligand>
        <name>Mg(2+)</name>
        <dbReference type="ChEBI" id="CHEBI:18420"/>
    </ligand>
</feature>
<dbReference type="EC" id="3.1.-.-" evidence="6"/>
<feature type="binding site" evidence="6">
    <location>
        <position position="97"/>
    </location>
    <ligand>
        <name>Mg(2+)</name>
        <dbReference type="ChEBI" id="CHEBI:18420"/>
    </ligand>
</feature>
<dbReference type="AlphaFoldDB" id="A0A7K0DF25"/>
<dbReference type="OrthoDB" id="4774897at2"/>
<comment type="caution">
    <text evidence="8">The sequence shown here is derived from an EMBL/GenBank/DDBJ whole genome shotgun (WGS) entry which is preliminary data.</text>
</comment>
<evidence type="ECO:0000313" key="8">
    <source>
        <dbReference type="EMBL" id="MQY24278.1"/>
    </source>
</evidence>